<sequence>MYRLGIDVGGTNTDAVVMHEREVLSGFKASTTQDVTSGVVEALEGAIGKAGIDRKQIDKVMIGTTHFTNAVIERKHINPVAAIRLGLPATACLPPMVDWPADLREAAGDSGYLVRGGYEFDGREIAPLDEDELDRICDDINSRKTKVASVSSVFSPINQDMERVARDHIRKRCPDVSVVLSSDIGRIGLLERESAAIMNASLLSLSERTVDAFASALTSAGLDCDFYITQNDGTLMNADMVKHFPVLTFASGPTNSMRGAAFLTGERNGIVVDIGGTTTDVGALQHGFPRQAATVVDIGGVRTNFRMPDVFSVGLGGGSLVRRDDSGTVTVGPQSVGFRITSEALVFGGETLTATDIAVARGEADIGDAARVAGVDKDTVEKARAAITQLLQRAVERSRISPDPIPVIAVGGGSILMPDKLADLDVVRPENFAVANAVGAAIAQISGEVDRIYSLENGLTREECLKQAEREATEKAVASGASPSTIETIEREDVPLAYLPGNATRIHVKVVGEMEGAHAVAAR</sequence>
<reference evidence="3" key="1">
    <citation type="submission" date="2022-11" db="EMBL/GenBank/DDBJ databases">
        <title>Draft genome sequence of Hoeflea poritis E7-10 and Hoeflea prorocentri PM5-8, separated from scleractinian coral Porites lutea and marine dinoflagellate.</title>
        <authorList>
            <person name="Zhang G."/>
            <person name="Wei Q."/>
            <person name="Cai L."/>
        </authorList>
    </citation>
    <scope>NUCLEOTIDE SEQUENCE</scope>
    <source>
        <strain evidence="3">PM5-8</strain>
    </source>
</reference>
<evidence type="ECO:0000313" key="3">
    <source>
        <dbReference type="EMBL" id="MDA5399066.1"/>
    </source>
</evidence>
<evidence type="ECO:0000259" key="2">
    <source>
        <dbReference type="Pfam" id="PF05378"/>
    </source>
</evidence>
<name>A0A9X3UIK7_9HYPH</name>
<dbReference type="InterPro" id="IPR008040">
    <property type="entry name" value="Hydant_A_N"/>
</dbReference>
<organism evidence="3 4">
    <name type="scientific">Hoeflea prorocentri</name>
    <dbReference type="NCBI Taxonomy" id="1922333"/>
    <lineage>
        <taxon>Bacteria</taxon>
        <taxon>Pseudomonadati</taxon>
        <taxon>Pseudomonadota</taxon>
        <taxon>Alphaproteobacteria</taxon>
        <taxon>Hyphomicrobiales</taxon>
        <taxon>Rhizobiaceae</taxon>
        <taxon>Hoeflea</taxon>
    </lineage>
</organism>
<comment type="caution">
    <text evidence="3">The sequence shown here is derived from an EMBL/GenBank/DDBJ whole genome shotgun (WGS) entry which is preliminary data.</text>
</comment>
<dbReference type="SUPFAM" id="SSF53067">
    <property type="entry name" value="Actin-like ATPase domain"/>
    <property type="match status" value="1"/>
</dbReference>
<dbReference type="GO" id="GO:0016787">
    <property type="term" value="F:hydrolase activity"/>
    <property type="evidence" value="ECO:0007669"/>
    <property type="project" value="InterPro"/>
</dbReference>
<protein>
    <submittedName>
        <fullName evidence="3">Hydantoinase/oxoprolinase family protein</fullName>
    </submittedName>
</protein>
<accession>A0A9X3UIK7</accession>
<evidence type="ECO:0000259" key="1">
    <source>
        <dbReference type="Pfam" id="PF01968"/>
    </source>
</evidence>
<dbReference type="Gene3D" id="3.30.420.40">
    <property type="match status" value="1"/>
</dbReference>
<dbReference type="InterPro" id="IPR043129">
    <property type="entry name" value="ATPase_NBD"/>
</dbReference>
<dbReference type="PANTHER" id="PTHR11365:SF10">
    <property type="entry name" value="HYDANTOINASE_OXOPROLINASE"/>
    <property type="match status" value="1"/>
</dbReference>
<dbReference type="RefSeq" id="WP_267990516.1">
    <property type="nucleotide sequence ID" value="NZ_JAPJZI010000001.1"/>
</dbReference>
<feature type="domain" description="Hydantoinase/oxoprolinase N-terminal" evidence="2">
    <location>
        <begin position="3"/>
        <end position="172"/>
    </location>
</feature>
<feature type="domain" description="Hydantoinase A/oxoprolinase" evidence="1">
    <location>
        <begin position="192"/>
        <end position="393"/>
    </location>
</feature>
<dbReference type="Proteomes" id="UP001151234">
    <property type="component" value="Unassembled WGS sequence"/>
</dbReference>
<gene>
    <name evidence="3" type="ORF">OQ273_10825</name>
</gene>
<proteinExistence type="predicted"/>
<keyword evidence="4" id="KW-1185">Reference proteome</keyword>
<dbReference type="AlphaFoldDB" id="A0A9X3UIK7"/>
<dbReference type="InterPro" id="IPR045079">
    <property type="entry name" value="Oxoprolinase-like"/>
</dbReference>
<dbReference type="EMBL" id="JAPJZI010000001">
    <property type="protein sequence ID" value="MDA5399066.1"/>
    <property type="molecule type" value="Genomic_DNA"/>
</dbReference>
<dbReference type="Pfam" id="PF05378">
    <property type="entry name" value="Hydant_A_N"/>
    <property type="match status" value="1"/>
</dbReference>
<dbReference type="PANTHER" id="PTHR11365">
    <property type="entry name" value="5-OXOPROLINASE RELATED"/>
    <property type="match status" value="1"/>
</dbReference>
<dbReference type="InterPro" id="IPR002821">
    <property type="entry name" value="Hydantoinase_A"/>
</dbReference>
<dbReference type="Pfam" id="PF01968">
    <property type="entry name" value="Hydantoinase_A"/>
    <property type="match status" value="1"/>
</dbReference>
<evidence type="ECO:0000313" key="4">
    <source>
        <dbReference type="Proteomes" id="UP001151234"/>
    </source>
</evidence>